<accession>A0A3B3ZFY8</accession>
<reference evidence="3" key="1">
    <citation type="submission" date="2025-08" db="UniProtKB">
        <authorList>
            <consortium name="Ensembl"/>
        </authorList>
    </citation>
    <scope>IDENTIFICATION</scope>
</reference>
<dbReference type="STRING" id="409849.ENSPMGP00000003326"/>
<proteinExistence type="predicted"/>
<dbReference type="Gene3D" id="3.10.100.10">
    <property type="entry name" value="Mannose-Binding Protein A, subunit A"/>
    <property type="match status" value="1"/>
</dbReference>
<evidence type="ECO:0000256" key="1">
    <source>
        <dbReference type="ARBA" id="ARBA00023157"/>
    </source>
</evidence>
<dbReference type="Ensembl" id="ENSPMGT00000003527.1">
    <property type="protein sequence ID" value="ENSPMGP00000003326.1"/>
    <property type="gene ID" value="ENSPMGG00000002876.1"/>
</dbReference>
<dbReference type="InterPro" id="IPR018378">
    <property type="entry name" value="C-type_lectin_CS"/>
</dbReference>
<dbReference type="InterPro" id="IPR016187">
    <property type="entry name" value="CTDL_fold"/>
</dbReference>
<dbReference type="PROSITE" id="PS50041">
    <property type="entry name" value="C_TYPE_LECTIN_2"/>
    <property type="match status" value="1"/>
</dbReference>
<dbReference type="CDD" id="cd00037">
    <property type="entry name" value="CLECT"/>
    <property type="match status" value="1"/>
</dbReference>
<evidence type="ECO:0000313" key="3">
    <source>
        <dbReference type="Ensembl" id="ENSPMGP00000003326.1"/>
    </source>
</evidence>
<dbReference type="Pfam" id="PF00059">
    <property type="entry name" value="Lectin_C"/>
    <property type="match status" value="1"/>
</dbReference>
<reference evidence="3" key="2">
    <citation type="submission" date="2025-09" db="UniProtKB">
        <authorList>
            <consortium name="Ensembl"/>
        </authorList>
    </citation>
    <scope>IDENTIFICATION</scope>
</reference>
<dbReference type="SMART" id="SM00034">
    <property type="entry name" value="CLECT"/>
    <property type="match status" value="1"/>
</dbReference>
<dbReference type="InterPro" id="IPR050111">
    <property type="entry name" value="C-type_lectin/snaclec_domain"/>
</dbReference>
<dbReference type="AlphaFoldDB" id="A0A3B3ZFY8"/>
<protein>
    <recommendedName>
        <fullName evidence="2">C-type lectin domain-containing protein</fullName>
    </recommendedName>
</protein>
<evidence type="ECO:0000259" key="2">
    <source>
        <dbReference type="PROSITE" id="PS50041"/>
    </source>
</evidence>
<dbReference type="Proteomes" id="UP000261520">
    <property type="component" value="Unplaced"/>
</dbReference>
<organism evidence="3 4">
    <name type="scientific">Periophthalmus magnuspinnatus</name>
    <dbReference type="NCBI Taxonomy" id="409849"/>
    <lineage>
        <taxon>Eukaryota</taxon>
        <taxon>Metazoa</taxon>
        <taxon>Chordata</taxon>
        <taxon>Craniata</taxon>
        <taxon>Vertebrata</taxon>
        <taxon>Euteleostomi</taxon>
        <taxon>Actinopterygii</taxon>
        <taxon>Neopterygii</taxon>
        <taxon>Teleostei</taxon>
        <taxon>Neoteleostei</taxon>
        <taxon>Acanthomorphata</taxon>
        <taxon>Gobiaria</taxon>
        <taxon>Gobiiformes</taxon>
        <taxon>Gobioidei</taxon>
        <taxon>Gobiidae</taxon>
        <taxon>Oxudercinae</taxon>
        <taxon>Periophthalmus</taxon>
    </lineage>
</organism>
<dbReference type="PROSITE" id="PS00615">
    <property type="entry name" value="C_TYPE_LECTIN_1"/>
    <property type="match status" value="1"/>
</dbReference>
<evidence type="ECO:0000313" key="4">
    <source>
        <dbReference type="Proteomes" id="UP000261520"/>
    </source>
</evidence>
<dbReference type="SUPFAM" id="SSF56436">
    <property type="entry name" value="C-type lectin-like"/>
    <property type="match status" value="1"/>
</dbReference>
<sequence length="181" mass="20866">MTSLFSSEIFTLGGNAFGGPCQFPFKFASTCEESCLHPTGRDQPSFCPNHWVPYSGNCYYLDRSKKMWKDALSACHKEGGDLASIANIEEQSFIVSQMGYLPTDVIWIGLNDQKNSLLFEWSDRSPFEYENWGYGEPNNHNDNEHCTELNSYYGRPWNDRHCGFYSDWICQIRKGKNAYFN</sequence>
<name>A0A3B3ZFY8_9GOBI</name>
<dbReference type="InterPro" id="IPR016186">
    <property type="entry name" value="C-type_lectin-like/link_sf"/>
</dbReference>
<keyword evidence="4" id="KW-1185">Reference proteome</keyword>
<keyword evidence="1" id="KW-1015">Disulfide bond</keyword>
<dbReference type="InterPro" id="IPR001304">
    <property type="entry name" value="C-type_lectin-like"/>
</dbReference>
<feature type="domain" description="C-type lectin" evidence="2">
    <location>
        <begin position="54"/>
        <end position="171"/>
    </location>
</feature>
<dbReference type="PANTHER" id="PTHR22803">
    <property type="entry name" value="MANNOSE, PHOSPHOLIPASE, LECTIN RECEPTOR RELATED"/>
    <property type="match status" value="1"/>
</dbReference>